<sequence>MTRGLGAVLRYVAVGLLLLAMLVAPLAPLTAPARASALADHCGHAAGSLTPGPVATDPACTGDPSCASTIEWTAPTEAANRSGCPDIGGASGLGDGCMAVDCHAMHVSLPIGSALPLVIPPPASAAMPGTVLLNGIGVDPALKPPRSSI</sequence>
<reference evidence="1 2" key="1">
    <citation type="submission" date="2018-07" db="EMBL/GenBank/DDBJ databases">
        <title>Genome sequence of Roseomonas fauriae ATCC 49958.</title>
        <authorList>
            <person name="Sant'Anna F.H."/>
            <person name="Baldani J.I."/>
            <person name="Zilli J.E."/>
            <person name="Reis V.M."/>
            <person name="Hartmann A."/>
            <person name="Cruz L."/>
            <person name="de Souza E.M."/>
            <person name="de Oliveira Pedrosa F."/>
            <person name="Passaglia L.M.P."/>
        </authorList>
    </citation>
    <scope>NUCLEOTIDE SEQUENCE [LARGE SCALE GENOMIC DNA]</scope>
    <source>
        <strain evidence="1 2">ATCC 49958</strain>
    </source>
</reference>
<evidence type="ECO:0000313" key="2">
    <source>
        <dbReference type="Proteomes" id="UP000476837"/>
    </source>
</evidence>
<dbReference type="AlphaFoldDB" id="A0A6L3B2B4"/>
<evidence type="ECO:0000313" key="1">
    <source>
        <dbReference type="EMBL" id="KAA0686117.1"/>
    </source>
</evidence>
<proteinExistence type="predicted"/>
<dbReference type="RefSeq" id="WP_149164689.1">
    <property type="nucleotide sequence ID" value="NZ_QOKV01000005.1"/>
</dbReference>
<accession>A0A6L3B2B4</accession>
<protein>
    <submittedName>
        <fullName evidence="1">Uncharacterized protein</fullName>
    </submittedName>
</protein>
<dbReference type="Proteomes" id="UP000476837">
    <property type="component" value="Unassembled WGS sequence"/>
</dbReference>
<organism evidence="1 2">
    <name type="scientific">Azospirillum brasilense</name>
    <dbReference type="NCBI Taxonomy" id="192"/>
    <lineage>
        <taxon>Bacteria</taxon>
        <taxon>Pseudomonadati</taxon>
        <taxon>Pseudomonadota</taxon>
        <taxon>Alphaproteobacteria</taxon>
        <taxon>Rhodospirillales</taxon>
        <taxon>Azospirillaceae</taxon>
        <taxon>Azospirillum</taxon>
    </lineage>
</organism>
<dbReference type="EMBL" id="QOKV01000005">
    <property type="protein sequence ID" value="KAA0686117.1"/>
    <property type="molecule type" value="Genomic_DNA"/>
</dbReference>
<gene>
    <name evidence="1" type="ORF">DS837_10450</name>
</gene>
<name>A0A6L3B2B4_AZOBR</name>
<comment type="caution">
    <text evidence="1">The sequence shown here is derived from an EMBL/GenBank/DDBJ whole genome shotgun (WGS) entry which is preliminary data.</text>
</comment>